<dbReference type="PANTHER" id="PTHR48022">
    <property type="entry name" value="PLASTIDIC GLUCOSE TRANSPORTER 4"/>
    <property type="match status" value="1"/>
</dbReference>
<comment type="caution">
    <text evidence="8">The sequence shown here is derived from an EMBL/GenBank/DDBJ whole genome shotgun (WGS) entry which is preliminary data.</text>
</comment>
<dbReference type="PROSITE" id="PS00216">
    <property type="entry name" value="SUGAR_TRANSPORT_1"/>
    <property type="match status" value="1"/>
</dbReference>
<dbReference type="SUPFAM" id="SSF103473">
    <property type="entry name" value="MFS general substrate transporter"/>
    <property type="match status" value="1"/>
</dbReference>
<dbReference type="AlphaFoldDB" id="A0A427XPA4"/>
<sequence length="552" mass="60482">MIPPTADPLSPTEEKNLGLEQVEDVDPSLTKSELLMAQQLSLSKARTVRQTLKEDRKAMLVICAALGCAFILGTDTTIVGSLVGSQSFCYVMGNGYKSGGKYAVPAKTVSIWNASAAPAQILGQFFTAPIADYFGRRAVIYSSIAIMLLGVVLEILAPNWQTFAAASFIMKVVAGLVQSTAPLYISELAPRPIRGVMVCCFLLINVLITVLLWACENVWPDASVKWGYRVPLLVCIGLPVIVVVIQFFFLCESPSWLIMRGKHDQARQAIKFMYPNRSNEEREIMYAEYEYTLKKINESKELGKQSSYLDCWKGTDLRRTFCAFFPAMTVSLAGNPIIGPQKTYFGQSNSLASTCITLAVASAGIVGCFCFIETKILGRRRMILIGQCGLLISMIGIGSAAAAFSEPYPQAAGKIMLGFLCFGAALIQFGPTGDGWTYMGESGSLRLRAKTTVFGALGNGIVGVVYNVAIPYMLTGNAFGVKGSCFWFAGWAVVCIVITFFFIPDYTGRSYAQIDELFVRKIPARKFRTTECTGDYGRDILHQHQEVEQEKE</sequence>
<organism evidence="8 9">
    <name type="scientific">Saitozyma podzolica</name>
    <dbReference type="NCBI Taxonomy" id="1890683"/>
    <lineage>
        <taxon>Eukaryota</taxon>
        <taxon>Fungi</taxon>
        <taxon>Dikarya</taxon>
        <taxon>Basidiomycota</taxon>
        <taxon>Agaricomycotina</taxon>
        <taxon>Tremellomycetes</taxon>
        <taxon>Tremellales</taxon>
        <taxon>Trimorphomycetaceae</taxon>
        <taxon>Saitozyma</taxon>
    </lineage>
</organism>
<keyword evidence="4 6" id="KW-1133">Transmembrane helix</keyword>
<reference evidence="8 9" key="1">
    <citation type="submission" date="2018-11" db="EMBL/GenBank/DDBJ databases">
        <title>Genome sequence of Saitozyma podzolica DSM 27192.</title>
        <authorList>
            <person name="Aliyu H."/>
            <person name="Gorte O."/>
            <person name="Ochsenreither K."/>
        </authorList>
    </citation>
    <scope>NUCLEOTIDE SEQUENCE [LARGE SCALE GENOMIC DNA]</scope>
    <source>
        <strain evidence="8 9">DSM 27192</strain>
    </source>
</reference>
<dbReference type="Gene3D" id="1.20.1250.20">
    <property type="entry name" value="MFS general substrate transporter like domains"/>
    <property type="match status" value="1"/>
</dbReference>
<dbReference type="GO" id="GO:0005351">
    <property type="term" value="F:carbohydrate:proton symporter activity"/>
    <property type="evidence" value="ECO:0007669"/>
    <property type="project" value="TreeGrafter"/>
</dbReference>
<feature type="transmembrane region" description="Helical" evidence="6">
    <location>
        <begin position="384"/>
        <end position="405"/>
    </location>
</feature>
<evidence type="ECO:0000256" key="2">
    <source>
        <dbReference type="ARBA" id="ARBA00010992"/>
    </source>
</evidence>
<name>A0A427XPA4_9TREE</name>
<feature type="transmembrane region" description="Helical" evidence="6">
    <location>
        <begin position="58"/>
        <end position="83"/>
    </location>
</feature>
<dbReference type="PROSITE" id="PS50850">
    <property type="entry name" value="MFS"/>
    <property type="match status" value="1"/>
</dbReference>
<dbReference type="GO" id="GO:0016020">
    <property type="term" value="C:membrane"/>
    <property type="evidence" value="ECO:0007669"/>
    <property type="project" value="UniProtKB-SubCell"/>
</dbReference>
<dbReference type="Proteomes" id="UP000279259">
    <property type="component" value="Unassembled WGS sequence"/>
</dbReference>
<evidence type="ECO:0000256" key="6">
    <source>
        <dbReference type="SAM" id="Phobius"/>
    </source>
</evidence>
<feature type="transmembrane region" description="Helical" evidence="6">
    <location>
        <begin position="138"/>
        <end position="157"/>
    </location>
</feature>
<evidence type="ECO:0000313" key="8">
    <source>
        <dbReference type="EMBL" id="RSH80662.1"/>
    </source>
</evidence>
<feature type="transmembrane region" description="Helical" evidence="6">
    <location>
        <begin position="196"/>
        <end position="214"/>
    </location>
</feature>
<evidence type="ECO:0000259" key="7">
    <source>
        <dbReference type="PROSITE" id="PS50850"/>
    </source>
</evidence>
<feature type="transmembrane region" description="Helical" evidence="6">
    <location>
        <begin position="411"/>
        <end position="430"/>
    </location>
</feature>
<feature type="transmembrane region" description="Helical" evidence="6">
    <location>
        <begin position="321"/>
        <end position="339"/>
    </location>
</feature>
<feature type="transmembrane region" description="Helical" evidence="6">
    <location>
        <begin position="226"/>
        <end position="250"/>
    </location>
</feature>
<accession>A0A427XPA4</accession>
<feature type="transmembrane region" description="Helical" evidence="6">
    <location>
        <begin position="351"/>
        <end position="372"/>
    </location>
</feature>
<dbReference type="InterPro" id="IPR005829">
    <property type="entry name" value="Sugar_transporter_CS"/>
</dbReference>
<feature type="transmembrane region" description="Helical" evidence="6">
    <location>
        <begin position="486"/>
        <end position="503"/>
    </location>
</feature>
<dbReference type="InterPro" id="IPR005828">
    <property type="entry name" value="MFS_sugar_transport-like"/>
</dbReference>
<gene>
    <name evidence="8" type="ORF">EHS25_007140</name>
</gene>
<feature type="transmembrane region" description="Helical" evidence="6">
    <location>
        <begin position="451"/>
        <end position="474"/>
    </location>
</feature>
<dbReference type="InterPro" id="IPR020846">
    <property type="entry name" value="MFS_dom"/>
</dbReference>
<comment type="subcellular location">
    <subcellularLocation>
        <location evidence="1">Membrane</location>
        <topology evidence="1">Multi-pass membrane protein</topology>
    </subcellularLocation>
</comment>
<evidence type="ECO:0000256" key="3">
    <source>
        <dbReference type="ARBA" id="ARBA00022692"/>
    </source>
</evidence>
<evidence type="ECO:0000313" key="9">
    <source>
        <dbReference type="Proteomes" id="UP000279259"/>
    </source>
</evidence>
<keyword evidence="9" id="KW-1185">Reference proteome</keyword>
<proteinExistence type="inferred from homology"/>
<dbReference type="Pfam" id="PF00083">
    <property type="entry name" value="Sugar_tr"/>
    <property type="match status" value="1"/>
</dbReference>
<dbReference type="PANTHER" id="PTHR48022:SF2">
    <property type="entry name" value="PLASTIDIC GLUCOSE TRANSPORTER 4"/>
    <property type="match status" value="1"/>
</dbReference>
<dbReference type="EMBL" id="RSCD01000034">
    <property type="protein sequence ID" value="RSH80662.1"/>
    <property type="molecule type" value="Genomic_DNA"/>
</dbReference>
<feature type="transmembrane region" description="Helical" evidence="6">
    <location>
        <begin position="163"/>
        <end position="184"/>
    </location>
</feature>
<dbReference type="InterPro" id="IPR036259">
    <property type="entry name" value="MFS_trans_sf"/>
</dbReference>
<comment type="similarity">
    <text evidence="2">Belongs to the major facilitator superfamily. Sugar transporter (TC 2.A.1.1) family.</text>
</comment>
<evidence type="ECO:0000256" key="1">
    <source>
        <dbReference type="ARBA" id="ARBA00004141"/>
    </source>
</evidence>
<keyword evidence="5 6" id="KW-0472">Membrane</keyword>
<protein>
    <recommendedName>
        <fullName evidence="7">Major facilitator superfamily (MFS) profile domain-containing protein</fullName>
    </recommendedName>
</protein>
<evidence type="ECO:0000256" key="4">
    <source>
        <dbReference type="ARBA" id="ARBA00022989"/>
    </source>
</evidence>
<dbReference type="OrthoDB" id="6612291at2759"/>
<keyword evidence="3 6" id="KW-0812">Transmembrane</keyword>
<feature type="domain" description="Major facilitator superfamily (MFS) profile" evidence="7">
    <location>
        <begin position="61"/>
        <end position="507"/>
    </location>
</feature>
<dbReference type="InterPro" id="IPR050360">
    <property type="entry name" value="MFS_Sugar_Transporters"/>
</dbReference>
<evidence type="ECO:0000256" key="5">
    <source>
        <dbReference type="ARBA" id="ARBA00023136"/>
    </source>
</evidence>